<dbReference type="Proteomes" id="UP000813461">
    <property type="component" value="Unassembled WGS sequence"/>
</dbReference>
<accession>A0A8K0RFY6</accession>
<sequence length="462" mass="51404">MATNRVPTPSTSAASRASTFVRDGSERATPTGTPVPVPRQVVATPPASQASDMDMSLRESSQPISEPSAVNSMQVPGTGNFQPYGLLMKTQITLISGKKLQDIQTIHKEMLCCHSTTVQVTFRQAEALSKAYPLADNLRKKLKQFVYPRFSVQNFEDSHAENHAIPVIVQIYSNYPLPEYRKSIQKTLDEVIIEQVAKHNTVGTGKAAVQKKDLKDMGIQARLTALTSKGVFNIAMHLSIELRGVKQKEVKIAETNTTKAAAQRRIFLPNFESPTVSALTHWVYSRGEILNEKGDLKTAHNAEHLYALQGLAAHLGITVLKEQCLSMLVEKTNTMIDFALREGLKLQHLLGWGERVEPPSGDDHAAVPEDCANVHPQDDTVQVVFQHVLKDKNPPKRLVDLVVQTLADHLDLELWAQLEHMINHQMSKNLNKAMVLRRQIKMEEEDCFSVKSEVMSAPNGKF</sequence>
<feature type="compositionally biased region" description="Polar residues" evidence="1">
    <location>
        <begin position="58"/>
        <end position="75"/>
    </location>
</feature>
<dbReference type="AlphaFoldDB" id="A0A8K0RFY6"/>
<evidence type="ECO:0000313" key="3">
    <source>
        <dbReference type="Proteomes" id="UP000813461"/>
    </source>
</evidence>
<proteinExistence type="predicted"/>
<evidence type="ECO:0000256" key="1">
    <source>
        <dbReference type="SAM" id="MobiDB-lite"/>
    </source>
</evidence>
<dbReference type="OrthoDB" id="3794120at2759"/>
<organism evidence="2 3">
    <name type="scientific">Paraphoma chrysanthemicola</name>
    <dbReference type="NCBI Taxonomy" id="798071"/>
    <lineage>
        <taxon>Eukaryota</taxon>
        <taxon>Fungi</taxon>
        <taxon>Dikarya</taxon>
        <taxon>Ascomycota</taxon>
        <taxon>Pezizomycotina</taxon>
        <taxon>Dothideomycetes</taxon>
        <taxon>Pleosporomycetidae</taxon>
        <taxon>Pleosporales</taxon>
        <taxon>Pleosporineae</taxon>
        <taxon>Phaeosphaeriaceae</taxon>
        <taxon>Paraphoma</taxon>
    </lineage>
</organism>
<reference evidence="2" key="1">
    <citation type="journal article" date="2021" name="Nat. Commun.">
        <title>Genetic determinants of endophytism in the Arabidopsis root mycobiome.</title>
        <authorList>
            <person name="Mesny F."/>
            <person name="Miyauchi S."/>
            <person name="Thiergart T."/>
            <person name="Pickel B."/>
            <person name="Atanasova L."/>
            <person name="Karlsson M."/>
            <person name="Huettel B."/>
            <person name="Barry K.W."/>
            <person name="Haridas S."/>
            <person name="Chen C."/>
            <person name="Bauer D."/>
            <person name="Andreopoulos W."/>
            <person name="Pangilinan J."/>
            <person name="LaButti K."/>
            <person name="Riley R."/>
            <person name="Lipzen A."/>
            <person name="Clum A."/>
            <person name="Drula E."/>
            <person name="Henrissat B."/>
            <person name="Kohler A."/>
            <person name="Grigoriev I.V."/>
            <person name="Martin F.M."/>
            <person name="Hacquard S."/>
        </authorList>
    </citation>
    <scope>NUCLEOTIDE SEQUENCE</scope>
    <source>
        <strain evidence="2">MPI-SDFR-AT-0120</strain>
    </source>
</reference>
<evidence type="ECO:0000313" key="2">
    <source>
        <dbReference type="EMBL" id="KAH7093795.1"/>
    </source>
</evidence>
<dbReference type="EMBL" id="JAGMVJ010000002">
    <property type="protein sequence ID" value="KAH7093795.1"/>
    <property type="molecule type" value="Genomic_DNA"/>
</dbReference>
<feature type="compositionally biased region" description="Low complexity" evidence="1">
    <location>
        <begin position="7"/>
        <end position="19"/>
    </location>
</feature>
<keyword evidence="3" id="KW-1185">Reference proteome</keyword>
<comment type="caution">
    <text evidence="2">The sequence shown here is derived from an EMBL/GenBank/DDBJ whole genome shotgun (WGS) entry which is preliminary data.</text>
</comment>
<name>A0A8K0RFY6_9PLEO</name>
<protein>
    <submittedName>
        <fullName evidence="2">Uncharacterized protein</fullName>
    </submittedName>
</protein>
<feature type="region of interest" description="Disordered" evidence="1">
    <location>
        <begin position="1"/>
        <end position="75"/>
    </location>
</feature>
<gene>
    <name evidence="2" type="ORF">FB567DRAFT_181136</name>
</gene>